<feature type="domain" description="Ig-like" evidence="4">
    <location>
        <begin position="1"/>
        <end position="88"/>
    </location>
</feature>
<keyword evidence="2" id="KW-0472">Membrane</keyword>
<dbReference type="InterPro" id="IPR007110">
    <property type="entry name" value="Ig-like_dom"/>
</dbReference>
<sequence length="251" mass="27758">MAREQPLSVGIEAELFCRAVGARPPAVITWWLDGQQLSAQDPQKESMDGNETISTLRWTPRMEHEGRVLTCRAKHIKLEDSTLEATMSLNLHYVPIVMLQLGKKLNPNDIEEGDDVYFECVVRANPPAYKVVWEHNGQVMTHKQRAGVITGSAHLVLQGVSRHQGGMYACTASNVEGDGRSPPLHLQVICKSFVLTNDRAGSSGTCTLTYGLCPRPPPKAVKRLTASKRDRALYCDWRDDFASPNADACVC</sequence>
<reference evidence="5 6" key="1">
    <citation type="journal article" date="2019" name="Commun. Biol.">
        <title>The bagworm genome reveals a unique fibroin gene that provides high tensile strength.</title>
        <authorList>
            <person name="Kono N."/>
            <person name="Nakamura H."/>
            <person name="Ohtoshi R."/>
            <person name="Tomita M."/>
            <person name="Numata K."/>
            <person name="Arakawa K."/>
        </authorList>
    </citation>
    <scope>NUCLEOTIDE SEQUENCE [LARGE SCALE GENOMIC DNA]</scope>
</reference>
<accession>A0A4C1WUH8</accession>
<evidence type="ECO:0000313" key="5">
    <source>
        <dbReference type="EMBL" id="GBP54530.1"/>
    </source>
</evidence>
<evidence type="ECO:0000256" key="2">
    <source>
        <dbReference type="ARBA" id="ARBA00023136"/>
    </source>
</evidence>
<feature type="domain" description="Ig-like" evidence="4">
    <location>
        <begin position="95"/>
        <end position="187"/>
    </location>
</feature>
<proteinExistence type="predicted"/>
<comment type="subcellular location">
    <subcellularLocation>
        <location evidence="1">Membrane</location>
        <topology evidence="1">Single-pass membrane protein</topology>
    </subcellularLocation>
</comment>
<dbReference type="PANTHER" id="PTHR23278">
    <property type="entry name" value="SIDESTEP PROTEIN"/>
    <property type="match status" value="1"/>
</dbReference>
<dbReference type="SMART" id="SM00408">
    <property type="entry name" value="IGc2"/>
    <property type="match status" value="1"/>
</dbReference>
<dbReference type="InterPro" id="IPR013783">
    <property type="entry name" value="Ig-like_fold"/>
</dbReference>
<keyword evidence="5" id="KW-0675">Receptor</keyword>
<dbReference type="Pfam" id="PF08205">
    <property type="entry name" value="C2-set_2"/>
    <property type="match status" value="1"/>
</dbReference>
<keyword evidence="6" id="KW-1185">Reference proteome</keyword>
<dbReference type="Pfam" id="PF13927">
    <property type="entry name" value="Ig_3"/>
    <property type="match status" value="1"/>
</dbReference>
<protein>
    <submittedName>
        <fullName evidence="5">B-cell receptor CD22</fullName>
    </submittedName>
</protein>
<name>A0A4C1WUH8_EUMVA</name>
<dbReference type="InterPro" id="IPR003599">
    <property type="entry name" value="Ig_sub"/>
</dbReference>
<dbReference type="InterPro" id="IPR013162">
    <property type="entry name" value="CD80_C2-set"/>
</dbReference>
<dbReference type="Gene3D" id="2.60.40.10">
    <property type="entry name" value="Immunoglobulins"/>
    <property type="match status" value="2"/>
</dbReference>
<dbReference type="InterPro" id="IPR036179">
    <property type="entry name" value="Ig-like_dom_sf"/>
</dbReference>
<dbReference type="SMART" id="SM00409">
    <property type="entry name" value="IG"/>
    <property type="match status" value="1"/>
</dbReference>
<dbReference type="SUPFAM" id="SSF48726">
    <property type="entry name" value="Immunoglobulin"/>
    <property type="match status" value="2"/>
</dbReference>
<dbReference type="Proteomes" id="UP000299102">
    <property type="component" value="Unassembled WGS sequence"/>
</dbReference>
<dbReference type="STRING" id="151549.A0A4C1WUH8"/>
<evidence type="ECO:0000259" key="4">
    <source>
        <dbReference type="PROSITE" id="PS50835"/>
    </source>
</evidence>
<dbReference type="PROSITE" id="PS50835">
    <property type="entry name" value="IG_LIKE"/>
    <property type="match status" value="2"/>
</dbReference>
<gene>
    <name evidence="5" type="primary">CD22</name>
    <name evidence="5" type="ORF">EVAR_43401_1</name>
</gene>
<evidence type="ECO:0000313" key="6">
    <source>
        <dbReference type="Proteomes" id="UP000299102"/>
    </source>
</evidence>
<dbReference type="InterPro" id="IPR003598">
    <property type="entry name" value="Ig_sub2"/>
</dbReference>
<evidence type="ECO:0000256" key="1">
    <source>
        <dbReference type="ARBA" id="ARBA00004167"/>
    </source>
</evidence>
<dbReference type="GO" id="GO:0016020">
    <property type="term" value="C:membrane"/>
    <property type="evidence" value="ECO:0007669"/>
    <property type="project" value="UniProtKB-SubCell"/>
</dbReference>
<organism evidence="5 6">
    <name type="scientific">Eumeta variegata</name>
    <name type="common">Bagworm moth</name>
    <name type="synonym">Eumeta japonica</name>
    <dbReference type="NCBI Taxonomy" id="151549"/>
    <lineage>
        <taxon>Eukaryota</taxon>
        <taxon>Metazoa</taxon>
        <taxon>Ecdysozoa</taxon>
        <taxon>Arthropoda</taxon>
        <taxon>Hexapoda</taxon>
        <taxon>Insecta</taxon>
        <taxon>Pterygota</taxon>
        <taxon>Neoptera</taxon>
        <taxon>Endopterygota</taxon>
        <taxon>Lepidoptera</taxon>
        <taxon>Glossata</taxon>
        <taxon>Ditrysia</taxon>
        <taxon>Tineoidea</taxon>
        <taxon>Psychidae</taxon>
        <taxon>Oiketicinae</taxon>
        <taxon>Eumeta</taxon>
    </lineage>
</organism>
<dbReference type="OrthoDB" id="10048737at2759"/>
<keyword evidence="3" id="KW-1015">Disulfide bond</keyword>
<dbReference type="AlphaFoldDB" id="A0A4C1WUH8"/>
<evidence type="ECO:0000256" key="3">
    <source>
        <dbReference type="ARBA" id="ARBA00023157"/>
    </source>
</evidence>
<dbReference type="PANTHER" id="PTHR23278:SF19">
    <property type="entry name" value="OBSCURIN"/>
    <property type="match status" value="1"/>
</dbReference>
<dbReference type="EMBL" id="BGZK01000649">
    <property type="protein sequence ID" value="GBP54530.1"/>
    <property type="molecule type" value="Genomic_DNA"/>
</dbReference>
<comment type="caution">
    <text evidence="5">The sequence shown here is derived from an EMBL/GenBank/DDBJ whole genome shotgun (WGS) entry which is preliminary data.</text>
</comment>